<organism evidence="1 2">
    <name type="scientific">Heterobasidion irregulare (strain TC 32-1)</name>
    <dbReference type="NCBI Taxonomy" id="747525"/>
    <lineage>
        <taxon>Eukaryota</taxon>
        <taxon>Fungi</taxon>
        <taxon>Dikarya</taxon>
        <taxon>Basidiomycota</taxon>
        <taxon>Agaricomycotina</taxon>
        <taxon>Agaricomycetes</taxon>
        <taxon>Russulales</taxon>
        <taxon>Bondarzewiaceae</taxon>
        <taxon>Heterobasidion</taxon>
        <taxon>Heterobasidion annosum species complex</taxon>
    </lineage>
</organism>
<proteinExistence type="predicted"/>
<evidence type="ECO:0000313" key="1">
    <source>
        <dbReference type="EMBL" id="ETW79006.1"/>
    </source>
</evidence>
<reference evidence="1 2" key="1">
    <citation type="journal article" date="2012" name="New Phytol.">
        <title>Insight into trade-off between wood decay and parasitism from the genome of a fungal forest pathogen.</title>
        <authorList>
            <person name="Olson A."/>
            <person name="Aerts A."/>
            <person name="Asiegbu F."/>
            <person name="Belbahri L."/>
            <person name="Bouzid O."/>
            <person name="Broberg A."/>
            <person name="Canback B."/>
            <person name="Coutinho P.M."/>
            <person name="Cullen D."/>
            <person name="Dalman K."/>
            <person name="Deflorio G."/>
            <person name="van Diepen L.T."/>
            <person name="Dunand C."/>
            <person name="Duplessis S."/>
            <person name="Durling M."/>
            <person name="Gonthier P."/>
            <person name="Grimwood J."/>
            <person name="Fossdal C.G."/>
            <person name="Hansson D."/>
            <person name="Henrissat B."/>
            <person name="Hietala A."/>
            <person name="Himmelstrand K."/>
            <person name="Hoffmeister D."/>
            <person name="Hogberg N."/>
            <person name="James T.Y."/>
            <person name="Karlsson M."/>
            <person name="Kohler A."/>
            <person name="Kues U."/>
            <person name="Lee Y.H."/>
            <person name="Lin Y.C."/>
            <person name="Lind M."/>
            <person name="Lindquist E."/>
            <person name="Lombard V."/>
            <person name="Lucas S."/>
            <person name="Lunden K."/>
            <person name="Morin E."/>
            <person name="Murat C."/>
            <person name="Park J."/>
            <person name="Raffaello T."/>
            <person name="Rouze P."/>
            <person name="Salamov A."/>
            <person name="Schmutz J."/>
            <person name="Solheim H."/>
            <person name="Stahlberg J."/>
            <person name="Velez H."/>
            <person name="de Vries R.P."/>
            <person name="Wiebenga A."/>
            <person name="Woodward S."/>
            <person name="Yakovlev I."/>
            <person name="Garbelotto M."/>
            <person name="Martin F."/>
            <person name="Grigoriev I.V."/>
            <person name="Stenlid J."/>
        </authorList>
    </citation>
    <scope>NUCLEOTIDE SEQUENCE [LARGE SCALE GENOMIC DNA]</scope>
    <source>
        <strain evidence="1 2">TC 32-1</strain>
    </source>
</reference>
<dbReference type="RefSeq" id="XP_009549283.1">
    <property type="nucleotide sequence ID" value="XM_009550988.1"/>
</dbReference>
<accession>W4K1N8</accession>
<dbReference type="InterPro" id="IPR036188">
    <property type="entry name" value="FAD/NAD-bd_sf"/>
</dbReference>
<dbReference type="OrthoDB" id="74360at2759"/>
<dbReference type="SUPFAM" id="SSF51905">
    <property type="entry name" value="FAD/NAD(P)-binding domain"/>
    <property type="match status" value="1"/>
</dbReference>
<dbReference type="HOGENOM" id="CLU_015676_0_0_1"/>
<dbReference type="Gene3D" id="3.50.50.60">
    <property type="entry name" value="FAD/NAD(P)-binding domain"/>
    <property type="match status" value="1"/>
</dbReference>
<dbReference type="KEGG" id="hir:HETIRDRAFT_428722"/>
<name>W4K1N8_HETIT</name>
<keyword evidence="2" id="KW-1185">Reference proteome</keyword>
<dbReference type="AlphaFoldDB" id="W4K1N8"/>
<dbReference type="eggNOG" id="KOG1399">
    <property type="taxonomic scope" value="Eukaryota"/>
</dbReference>
<sequence length="165" mass="18140">MDKQLLEGLRKRGFNLTWELEPGAGEVGLIGFLLQKSNSGTMIDFTCGQSIIDGDIQIKSGVEIDRLQPHELVLSDGSRLPADVVVLATGNLPMIMNATSLFGPRITDKIGNKIWGLDAEGELNNCFRPTGQRGLWIVTGGFQQSRFLSKHLAMQILAEELDMKK</sequence>
<evidence type="ECO:0000313" key="2">
    <source>
        <dbReference type="Proteomes" id="UP000030671"/>
    </source>
</evidence>
<gene>
    <name evidence="1" type="ORF">HETIRDRAFT_428722</name>
</gene>
<protein>
    <recommendedName>
        <fullName evidence="3">FAD/NAD(P)-binding domain-containing protein</fullName>
    </recommendedName>
</protein>
<dbReference type="InParanoid" id="W4K1N8"/>
<dbReference type="GeneID" id="20674299"/>
<dbReference type="EMBL" id="KI925461">
    <property type="protein sequence ID" value="ETW79006.1"/>
    <property type="molecule type" value="Genomic_DNA"/>
</dbReference>
<evidence type="ECO:0008006" key="3">
    <source>
        <dbReference type="Google" id="ProtNLM"/>
    </source>
</evidence>
<dbReference type="Proteomes" id="UP000030671">
    <property type="component" value="Unassembled WGS sequence"/>
</dbReference>